<dbReference type="GO" id="GO:0005789">
    <property type="term" value="C:endoplasmic reticulum membrane"/>
    <property type="evidence" value="ECO:0007669"/>
    <property type="project" value="TreeGrafter"/>
</dbReference>
<dbReference type="PANTHER" id="PTHR13144">
    <property type="entry name" value="TEX261 PROTEIN"/>
    <property type="match status" value="1"/>
</dbReference>
<dbReference type="OrthoDB" id="28257at2759"/>
<sequence>MWPMYLLSWFAMILQILFVTISVAAGLYYLAELVEEYTSITRKVIWWMTMVVLGINIVFVLFEELPKSMTFPFFDVLSPSFITSVVMLVVNHYFAFQHFSSHYYTFSEVLGYFTICLWLVPFTLFVSLSANENTLPTVSEFRHQDDDVVSSYFSRKGKKYGLLAFFNFAKDSVLPQRNKKGY</sequence>
<feature type="transmembrane region" description="Helical" evidence="7">
    <location>
        <begin position="77"/>
        <end position="97"/>
    </location>
</feature>
<dbReference type="InterPro" id="IPR007277">
    <property type="entry name" value="Svp26/Tex261"/>
</dbReference>
<evidence type="ECO:0000256" key="4">
    <source>
        <dbReference type="ARBA" id="ARBA00022692"/>
    </source>
</evidence>
<keyword evidence="6 7" id="KW-0472">Membrane</keyword>
<dbReference type="Proteomes" id="UP000494165">
    <property type="component" value="Unassembled WGS sequence"/>
</dbReference>
<feature type="transmembrane region" description="Helical" evidence="7">
    <location>
        <begin position="6"/>
        <end position="31"/>
    </location>
</feature>
<proteinExistence type="inferred from homology"/>
<gene>
    <name evidence="8" type="ORF">CLODIP_2_CD02877</name>
</gene>
<protein>
    <recommendedName>
        <fullName evidence="3">Protein TEX261</fullName>
    </recommendedName>
</protein>
<dbReference type="Pfam" id="PF04148">
    <property type="entry name" value="Erv26"/>
    <property type="match status" value="1"/>
</dbReference>
<evidence type="ECO:0000313" key="8">
    <source>
        <dbReference type="EMBL" id="CAB3380055.1"/>
    </source>
</evidence>
<dbReference type="AlphaFoldDB" id="A0A8S1DPX9"/>
<keyword evidence="4 7" id="KW-0812">Transmembrane</keyword>
<dbReference type="PANTHER" id="PTHR13144:SF0">
    <property type="entry name" value="PROTEIN TEX261"/>
    <property type="match status" value="1"/>
</dbReference>
<evidence type="ECO:0000256" key="2">
    <source>
        <dbReference type="ARBA" id="ARBA00008096"/>
    </source>
</evidence>
<comment type="caution">
    <text evidence="8">The sequence shown here is derived from an EMBL/GenBank/DDBJ whole genome shotgun (WGS) entry which is preliminary data.</text>
</comment>
<feature type="transmembrane region" description="Helical" evidence="7">
    <location>
        <begin position="109"/>
        <end position="130"/>
    </location>
</feature>
<organism evidence="8 9">
    <name type="scientific">Cloeon dipterum</name>
    <dbReference type="NCBI Taxonomy" id="197152"/>
    <lineage>
        <taxon>Eukaryota</taxon>
        <taxon>Metazoa</taxon>
        <taxon>Ecdysozoa</taxon>
        <taxon>Arthropoda</taxon>
        <taxon>Hexapoda</taxon>
        <taxon>Insecta</taxon>
        <taxon>Pterygota</taxon>
        <taxon>Palaeoptera</taxon>
        <taxon>Ephemeroptera</taxon>
        <taxon>Pisciforma</taxon>
        <taxon>Baetidae</taxon>
        <taxon>Cloeon</taxon>
    </lineage>
</organism>
<comment type="similarity">
    <text evidence="2">Belongs to the SVP26 family.</text>
</comment>
<dbReference type="GO" id="GO:0000139">
    <property type="term" value="C:Golgi membrane"/>
    <property type="evidence" value="ECO:0007669"/>
    <property type="project" value="TreeGrafter"/>
</dbReference>
<accession>A0A8S1DPX9</accession>
<evidence type="ECO:0000256" key="3">
    <source>
        <dbReference type="ARBA" id="ARBA00017877"/>
    </source>
</evidence>
<name>A0A8S1DPX9_9INSE</name>
<reference evidence="8 9" key="1">
    <citation type="submission" date="2020-04" db="EMBL/GenBank/DDBJ databases">
        <authorList>
            <person name="Alioto T."/>
            <person name="Alioto T."/>
            <person name="Gomez Garrido J."/>
        </authorList>
    </citation>
    <scope>NUCLEOTIDE SEQUENCE [LARGE SCALE GENOMIC DNA]</scope>
</reference>
<dbReference type="EMBL" id="CADEPI010000199">
    <property type="protein sequence ID" value="CAB3380055.1"/>
    <property type="molecule type" value="Genomic_DNA"/>
</dbReference>
<evidence type="ECO:0000256" key="7">
    <source>
        <dbReference type="SAM" id="Phobius"/>
    </source>
</evidence>
<keyword evidence="9" id="KW-1185">Reference proteome</keyword>
<dbReference type="GO" id="GO:0097020">
    <property type="term" value="F:COPII receptor activity"/>
    <property type="evidence" value="ECO:0007669"/>
    <property type="project" value="InterPro"/>
</dbReference>
<evidence type="ECO:0000256" key="5">
    <source>
        <dbReference type="ARBA" id="ARBA00022989"/>
    </source>
</evidence>
<comment type="subcellular location">
    <subcellularLocation>
        <location evidence="1">Membrane</location>
        <topology evidence="1">Multi-pass membrane protein</topology>
    </subcellularLocation>
</comment>
<evidence type="ECO:0000256" key="1">
    <source>
        <dbReference type="ARBA" id="ARBA00004141"/>
    </source>
</evidence>
<evidence type="ECO:0000256" key="6">
    <source>
        <dbReference type="ARBA" id="ARBA00023136"/>
    </source>
</evidence>
<keyword evidence="5 7" id="KW-1133">Transmembrane helix</keyword>
<dbReference type="GO" id="GO:0006888">
    <property type="term" value="P:endoplasmic reticulum to Golgi vesicle-mediated transport"/>
    <property type="evidence" value="ECO:0007669"/>
    <property type="project" value="InterPro"/>
</dbReference>
<dbReference type="GO" id="GO:0030134">
    <property type="term" value="C:COPII-coated ER to Golgi transport vesicle"/>
    <property type="evidence" value="ECO:0007669"/>
    <property type="project" value="TreeGrafter"/>
</dbReference>
<feature type="transmembrane region" description="Helical" evidence="7">
    <location>
        <begin position="43"/>
        <end position="62"/>
    </location>
</feature>
<evidence type="ECO:0000313" key="9">
    <source>
        <dbReference type="Proteomes" id="UP000494165"/>
    </source>
</evidence>